<organism evidence="1">
    <name type="scientific">Corethron hystrix</name>
    <dbReference type="NCBI Taxonomy" id="216773"/>
    <lineage>
        <taxon>Eukaryota</taxon>
        <taxon>Sar</taxon>
        <taxon>Stramenopiles</taxon>
        <taxon>Ochrophyta</taxon>
        <taxon>Bacillariophyta</taxon>
        <taxon>Coscinodiscophyceae</taxon>
        <taxon>Corethrophycidae</taxon>
        <taxon>Corethrales</taxon>
        <taxon>Corethraceae</taxon>
        <taxon>Corethron</taxon>
    </lineage>
</organism>
<accession>A0A7S1FRA7</accession>
<evidence type="ECO:0000313" key="1">
    <source>
        <dbReference type="EMBL" id="CAD8882170.1"/>
    </source>
</evidence>
<reference evidence="1" key="1">
    <citation type="submission" date="2021-01" db="EMBL/GenBank/DDBJ databases">
        <authorList>
            <person name="Corre E."/>
            <person name="Pelletier E."/>
            <person name="Niang G."/>
            <person name="Scheremetjew M."/>
            <person name="Finn R."/>
            <person name="Kale V."/>
            <person name="Holt S."/>
            <person name="Cochrane G."/>
            <person name="Meng A."/>
            <person name="Brown T."/>
            <person name="Cohen L."/>
        </authorList>
    </citation>
    <scope>NUCLEOTIDE SEQUENCE</scope>
    <source>
        <strain evidence="1">308</strain>
    </source>
</reference>
<name>A0A7S1FRA7_9STRA</name>
<dbReference type="AlphaFoldDB" id="A0A7S1FRA7"/>
<sequence>MPHYLSPKAFASSSALAASSLSSFVSPFCSASHSSWLHTARPAGTPPPFCWEGWATLTVKVLPRSSAPSMLYIASDASSCLYRYDVECNTHPEEVMTVVYEKKKA</sequence>
<proteinExistence type="predicted"/>
<protein>
    <submittedName>
        <fullName evidence="1">Uncharacterized protein</fullName>
    </submittedName>
</protein>
<dbReference type="EMBL" id="HBFR01012929">
    <property type="protein sequence ID" value="CAD8882170.1"/>
    <property type="molecule type" value="Transcribed_RNA"/>
</dbReference>
<gene>
    <name evidence="1" type="ORF">CHYS00102_LOCUS9358</name>
</gene>